<sequence length="541" mass="59823">MGLRFGDQDWTWAEVVHESAVRAAALSRLPRNGRQVHVGVLLENVPDFVFWIGAAALSGSVLIGINPTRRGAELANDIRHTECDVILTEDRLAGLLDGIDHGVRPEHVINVDSAGYQDWLRPHRDAVLPTGDPDPRDILLLLYSSGSTGAPKAVICSQGRLGALAVALAERAELTLDSVSYLCMPLFHGNAIMLNVAPSMYVGNTVVMTRKFSASGFVRDLHRYGLTYFNYVGRALSYVLAVPEDPRDRRSTLRLAVGTEASLADVRRFSERFSCRVSEGYGSSEGVFRLNRTPDSPEDSLGLPVGGMDVRVLNEDGSECPRAVWDEHGRLLNADEAIGEIVAIGKAPAFEGYYKNPQAQAQRVRGDDFWTGDLAYRDADGYFYFAGRSSDWLRVDSENFATAPVERILERWGPVAIALVYAVPDPRTGDQVMCALQLVPDAAFDPAAFAGFLNEQADMGTKWRPRFVRILTEVPTTGNNKVAKTVLRRAAWVTEDTVYWRAGNEREYRLLDGHQCERLAAEFVEHGREAQIPSARDSRKE</sequence>
<dbReference type="RefSeq" id="WP_259863414.1">
    <property type="nucleotide sequence ID" value="NZ_CP073720.1"/>
</dbReference>
<evidence type="ECO:0000256" key="3">
    <source>
        <dbReference type="ARBA" id="ARBA00022741"/>
    </source>
</evidence>
<keyword evidence="3" id="KW-0547">Nucleotide-binding</keyword>
<dbReference type="Proteomes" id="UP001059617">
    <property type="component" value="Chromosome"/>
</dbReference>
<keyword evidence="4" id="KW-0067">ATP-binding</keyword>
<evidence type="ECO:0000313" key="6">
    <source>
        <dbReference type="EMBL" id="UWP85315.1"/>
    </source>
</evidence>
<gene>
    <name evidence="6" type="ORF">Dfulv_14205</name>
</gene>
<dbReference type="PANTHER" id="PTHR43107">
    <property type="entry name" value="LONG-CHAIN FATTY ACID TRANSPORT PROTEIN"/>
    <property type="match status" value="1"/>
</dbReference>
<keyword evidence="7" id="KW-1185">Reference proteome</keyword>
<dbReference type="SUPFAM" id="SSF56801">
    <property type="entry name" value="Acetyl-CoA synthetase-like"/>
    <property type="match status" value="1"/>
</dbReference>
<reference evidence="6" key="2">
    <citation type="submission" date="2022-09" db="EMBL/GenBank/DDBJ databases">
        <title>Biosynthetic gene clusters of Dactylosporangioum fulvum.</title>
        <authorList>
            <person name="Caradec T."/>
        </authorList>
    </citation>
    <scope>NUCLEOTIDE SEQUENCE</scope>
    <source>
        <strain evidence="6">NRRL B-16292</strain>
    </source>
</reference>
<reference evidence="6" key="1">
    <citation type="submission" date="2021-04" db="EMBL/GenBank/DDBJ databases">
        <authorList>
            <person name="Hartkoorn R.C."/>
            <person name="Beaudoing E."/>
            <person name="Hot D."/>
        </authorList>
    </citation>
    <scope>NUCLEOTIDE SEQUENCE</scope>
    <source>
        <strain evidence="6">NRRL B-16292</strain>
    </source>
</reference>
<dbReference type="Gene3D" id="3.40.50.12780">
    <property type="entry name" value="N-terminal domain of ligase-like"/>
    <property type="match status" value="1"/>
</dbReference>
<dbReference type="EMBL" id="CP073720">
    <property type="protein sequence ID" value="UWP85315.1"/>
    <property type="molecule type" value="Genomic_DNA"/>
</dbReference>
<evidence type="ECO:0000256" key="4">
    <source>
        <dbReference type="ARBA" id="ARBA00022840"/>
    </source>
</evidence>
<feature type="domain" description="AMP-dependent synthetase/ligase" evidence="5">
    <location>
        <begin position="5"/>
        <end position="354"/>
    </location>
</feature>
<evidence type="ECO:0000313" key="7">
    <source>
        <dbReference type="Proteomes" id="UP001059617"/>
    </source>
</evidence>
<dbReference type="PANTHER" id="PTHR43107:SF15">
    <property type="entry name" value="FATTY ACID TRANSPORT PROTEIN 3, ISOFORM A"/>
    <property type="match status" value="1"/>
</dbReference>
<protein>
    <submittedName>
        <fullName evidence="6">AMP-binding protein</fullName>
    </submittedName>
</protein>
<evidence type="ECO:0000256" key="2">
    <source>
        <dbReference type="ARBA" id="ARBA00022598"/>
    </source>
</evidence>
<dbReference type="InterPro" id="IPR042099">
    <property type="entry name" value="ANL_N_sf"/>
</dbReference>
<proteinExistence type="inferred from homology"/>
<dbReference type="InterPro" id="IPR000873">
    <property type="entry name" value="AMP-dep_synth/lig_dom"/>
</dbReference>
<keyword evidence="2" id="KW-0436">Ligase</keyword>
<accession>A0ABY5W5R7</accession>
<dbReference type="InterPro" id="IPR020845">
    <property type="entry name" value="AMP-binding_CS"/>
</dbReference>
<dbReference type="PROSITE" id="PS00455">
    <property type="entry name" value="AMP_BINDING"/>
    <property type="match status" value="1"/>
</dbReference>
<dbReference type="InterPro" id="IPR045851">
    <property type="entry name" value="AMP-bd_C_sf"/>
</dbReference>
<evidence type="ECO:0000259" key="5">
    <source>
        <dbReference type="Pfam" id="PF00501"/>
    </source>
</evidence>
<name>A0ABY5W5R7_9ACTN</name>
<dbReference type="Pfam" id="PF00501">
    <property type="entry name" value="AMP-binding"/>
    <property type="match status" value="1"/>
</dbReference>
<evidence type="ECO:0000256" key="1">
    <source>
        <dbReference type="ARBA" id="ARBA00006432"/>
    </source>
</evidence>
<dbReference type="Gene3D" id="3.30.300.30">
    <property type="match status" value="1"/>
</dbReference>
<comment type="similarity">
    <text evidence="1">Belongs to the ATP-dependent AMP-binding enzyme family.</text>
</comment>
<organism evidence="6 7">
    <name type="scientific">Dactylosporangium fulvum</name>
    <dbReference type="NCBI Taxonomy" id="53359"/>
    <lineage>
        <taxon>Bacteria</taxon>
        <taxon>Bacillati</taxon>
        <taxon>Actinomycetota</taxon>
        <taxon>Actinomycetes</taxon>
        <taxon>Micromonosporales</taxon>
        <taxon>Micromonosporaceae</taxon>
        <taxon>Dactylosporangium</taxon>
    </lineage>
</organism>